<dbReference type="EMBL" id="KV744884">
    <property type="protein sequence ID" value="OCK82562.1"/>
    <property type="molecule type" value="Genomic_DNA"/>
</dbReference>
<dbReference type="Pfam" id="PF15377">
    <property type="entry name" value="DUF4604"/>
    <property type="match status" value="1"/>
</dbReference>
<dbReference type="OrthoDB" id="5388322at2759"/>
<dbReference type="AlphaFoldDB" id="A0A8E2JHJ2"/>
<reference evidence="3 4" key="1">
    <citation type="journal article" date="2016" name="Nat. Commun.">
        <title>Ectomycorrhizal ecology is imprinted in the genome of the dominant symbiotic fungus Cenococcum geophilum.</title>
        <authorList>
            <consortium name="DOE Joint Genome Institute"/>
            <person name="Peter M."/>
            <person name="Kohler A."/>
            <person name="Ohm R.A."/>
            <person name="Kuo A."/>
            <person name="Krutzmann J."/>
            <person name="Morin E."/>
            <person name="Arend M."/>
            <person name="Barry K.W."/>
            <person name="Binder M."/>
            <person name="Choi C."/>
            <person name="Clum A."/>
            <person name="Copeland A."/>
            <person name="Grisel N."/>
            <person name="Haridas S."/>
            <person name="Kipfer T."/>
            <person name="LaButti K."/>
            <person name="Lindquist E."/>
            <person name="Lipzen A."/>
            <person name="Maire R."/>
            <person name="Meier B."/>
            <person name="Mihaltcheva S."/>
            <person name="Molinier V."/>
            <person name="Murat C."/>
            <person name="Poggeler S."/>
            <person name="Quandt C.A."/>
            <person name="Sperisen C."/>
            <person name="Tritt A."/>
            <person name="Tisserant E."/>
            <person name="Crous P.W."/>
            <person name="Henrissat B."/>
            <person name="Nehls U."/>
            <person name="Egli S."/>
            <person name="Spatafora J.W."/>
            <person name="Grigoriev I.V."/>
            <person name="Martin F.M."/>
        </authorList>
    </citation>
    <scope>NUCLEOTIDE SEQUENCE [LARGE SCALE GENOMIC DNA]</scope>
    <source>
        <strain evidence="3 4">CBS 459.81</strain>
    </source>
</reference>
<evidence type="ECO:0000256" key="1">
    <source>
        <dbReference type="SAM" id="MobiDB-lite"/>
    </source>
</evidence>
<sequence length="164" mass="18218">MSFKARNLSYDAKEPAFLRRLRGEASGLDSDRHERHIPRPKKAKQDDGDDDPTYVLEESNQTLSKAEYEALLAGKDLDDQDTDANTKEGESGPAKPSEDNSSKPREGPQAKQRLTEVGKGVNKRKAAKIVGEESNDGEALPQDRKPTKKPKKRAKAIKLSFDED</sequence>
<feature type="region of interest" description="Disordered" evidence="1">
    <location>
        <begin position="1"/>
        <end position="164"/>
    </location>
</feature>
<feature type="domain" description="DUF4604" evidence="2">
    <location>
        <begin position="6"/>
        <end position="164"/>
    </location>
</feature>
<keyword evidence="4" id="KW-1185">Reference proteome</keyword>
<name>A0A8E2JHJ2_9PEZI</name>
<evidence type="ECO:0000313" key="3">
    <source>
        <dbReference type="EMBL" id="OCK82562.1"/>
    </source>
</evidence>
<accession>A0A8E2JHJ2</accession>
<feature type="compositionally biased region" description="Basic and acidic residues" evidence="1">
    <location>
        <begin position="84"/>
        <end position="116"/>
    </location>
</feature>
<proteinExistence type="predicted"/>
<feature type="compositionally biased region" description="Basic residues" evidence="1">
    <location>
        <begin position="146"/>
        <end position="156"/>
    </location>
</feature>
<gene>
    <name evidence="3" type="ORF">K432DRAFT_324002</name>
</gene>
<evidence type="ECO:0000313" key="4">
    <source>
        <dbReference type="Proteomes" id="UP000250266"/>
    </source>
</evidence>
<protein>
    <recommendedName>
        <fullName evidence="2">DUF4604 domain-containing protein</fullName>
    </recommendedName>
</protein>
<dbReference type="InterPro" id="IPR027911">
    <property type="entry name" value="DUF4604"/>
</dbReference>
<feature type="compositionally biased region" description="Basic and acidic residues" evidence="1">
    <location>
        <begin position="11"/>
        <end position="34"/>
    </location>
</feature>
<dbReference type="Proteomes" id="UP000250266">
    <property type="component" value="Unassembled WGS sequence"/>
</dbReference>
<organism evidence="3 4">
    <name type="scientific">Lepidopterella palustris CBS 459.81</name>
    <dbReference type="NCBI Taxonomy" id="1314670"/>
    <lineage>
        <taxon>Eukaryota</taxon>
        <taxon>Fungi</taxon>
        <taxon>Dikarya</taxon>
        <taxon>Ascomycota</taxon>
        <taxon>Pezizomycotina</taxon>
        <taxon>Dothideomycetes</taxon>
        <taxon>Pleosporomycetidae</taxon>
        <taxon>Mytilinidiales</taxon>
        <taxon>Argynnaceae</taxon>
        <taxon>Lepidopterella</taxon>
    </lineage>
</organism>
<evidence type="ECO:0000259" key="2">
    <source>
        <dbReference type="Pfam" id="PF15377"/>
    </source>
</evidence>